<dbReference type="PANTHER" id="PTHR14146">
    <property type="entry name" value="EXOCYST COMPLEX COMPONENT 4"/>
    <property type="match status" value="1"/>
</dbReference>
<dbReference type="AlphaFoldDB" id="A0A915D1I9"/>
<dbReference type="GO" id="GO:0015031">
    <property type="term" value="P:protein transport"/>
    <property type="evidence" value="ECO:0007669"/>
    <property type="project" value="UniProtKB-KW"/>
</dbReference>
<evidence type="ECO:0000313" key="3">
    <source>
        <dbReference type="Proteomes" id="UP000887574"/>
    </source>
</evidence>
<dbReference type="GO" id="GO:0006612">
    <property type="term" value="P:protein targeting to membrane"/>
    <property type="evidence" value="ECO:0007669"/>
    <property type="project" value="UniProtKB-UniRule"/>
</dbReference>
<comment type="function">
    <text evidence="1">Component of the exocyst complex involved in the docking of exocytic vesicles with fusion sites on the plasma membrane.</text>
</comment>
<keyword evidence="3" id="KW-1185">Reference proteome</keyword>
<dbReference type="GO" id="GO:0032584">
    <property type="term" value="C:growth cone membrane"/>
    <property type="evidence" value="ECO:0007669"/>
    <property type="project" value="TreeGrafter"/>
</dbReference>
<dbReference type="GO" id="GO:0090522">
    <property type="term" value="P:vesicle tethering involved in exocytosis"/>
    <property type="evidence" value="ECO:0007669"/>
    <property type="project" value="UniProtKB-UniRule"/>
</dbReference>
<dbReference type="Proteomes" id="UP000887574">
    <property type="component" value="Unplaced"/>
</dbReference>
<reference evidence="4" key="1">
    <citation type="submission" date="2022-11" db="UniProtKB">
        <authorList>
            <consortium name="WormBaseParasite"/>
        </authorList>
    </citation>
    <scope>IDENTIFICATION</scope>
</reference>
<protein>
    <recommendedName>
        <fullName evidence="1">Exocyst complex component Sec8</fullName>
    </recommendedName>
</protein>
<dbReference type="WBParaSite" id="jg14468">
    <property type="protein sequence ID" value="jg14468"/>
    <property type="gene ID" value="jg14468"/>
</dbReference>
<keyword evidence="1" id="KW-0813">Transport</keyword>
<proteinExistence type="inferred from homology"/>
<accession>A0A915D1I9</accession>
<organism evidence="3 4">
    <name type="scientific">Ditylenchus dipsaci</name>
    <dbReference type="NCBI Taxonomy" id="166011"/>
    <lineage>
        <taxon>Eukaryota</taxon>
        <taxon>Metazoa</taxon>
        <taxon>Ecdysozoa</taxon>
        <taxon>Nematoda</taxon>
        <taxon>Chromadorea</taxon>
        <taxon>Rhabditida</taxon>
        <taxon>Tylenchina</taxon>
        <taxon>Tylenchomorpha</taxon>
        <taxon>Sphaerularioidea</taxon>
        <taxon>Anguinidae</taxon>
        <taxon>Anguininae</taxon>
        <taxon>Ditylenchus</taxon>
    </lineage>
</organism>
<dbReference type="GO" id="GO:0045202">
    <property type="term" value="C:synapse"/>
    <property type="evidence" value="ECO:0007669"/>
    <property type="project" value="TreeGrafter"/>
</dbReference>
<dbReference type="GO" id="GO:0000145">
    <property type="term" value="C:exocyst"/>
    <property type="evidence" value="ECO:0007669"/>
    <property type="project" value="UniProtKB-UniRule"/>
</dbReference>
<dbReference type="GO" id="GO:0007268">
    <property type="term" value="P:chemical synaptic transmission"/>
    <property type="evidence" value="ECO:0007669"/>
    <property type="project" value="TreeGrafter"/>
</dbReference>
<sequence length="423" mass="48506">MEKKTEHALMTGAGASSSPADVWSSLSSIPSHNVKVLTSCLRIFELCEQINQFIQSMSSYTQRFASLWLLIIADYTKSATDMYSQIIRTRSHQGDNLVEYPKISAAWAVDEDISRLLKSLPNWTVISQWSPVNQETTPMVSAGAAVLNESEQDVRQRTQRESEILIGNLGTQKQIQKVELITDMDHVKSLVCMHESLQWFASNMRVMIANLSPRAKDSMKCRIQIRTQLGPGGTEKFVEQLLSEALEERLFDLESMSETCLLMLHLEIRVHCFYHLLPLVRSRSSLVQDEQDREVVEFGRDITQFHQTLSMYMHFIHSSQYMNKLLENDRKRVCRNIYSVQKFLSAISNRPETEMSRAQTFFKLVNIETFDQIFALVKESGEHYTHLEFTYLLALAVRSHPVLSSQPGALESMLGQLRDNLSR</sequence>
<keyword evidence="1" id="KW-0268">Exocytosis</keyword>
<name>A0A915D1I9_9BILA</name>
<evidence type="ECO:0000256" key="1">
    <source>
        <dbReference type="RuleBase" id="RU367079"/>
    </source>
</evidence>
<dbReference type="PANTHER" id="PTHR14146:SF0">
    <property type="entry name" value="EXOCYST COMPLEX COMPONENT 4"/>
    <property type="match status" value="1"/>
</dbReference>
<comment type="similarity">
    <text evidence="1">Belongs to the SEC8 family.</text>
</comment>
<dbReference type="GO" id="GO:0006893">
    <property type="term" value="P:Golgi to plasma membrane transport"/>
    <property type="evidence" value="ECO:0007669"/>
    <property type="project" value="TreeGrafter"/>
</dbReference>
<keyword evidence="1" id="KW-0653">Protein transport</keyword>
<evidence type="ECO:0000313" key="4">
    <source>
        <dbReference type="WBParaSite" id="jg14468"/>
    </source>
</evidence>
<feature type="region of interest" description="Disordered" evidence="2">
    <location>
        <begin position="1"/>
        <end position="20"/>
    </location>
</feature>
<evidence type="ECO:0000256" key="2">
    <source>
        <dbReference type="SAM" id="MobiDB-lite"/>
    </source>
</evidence>
<dbReference type="InterPro" id="IPR039682">
    <property type="entry name" value="Sec8/EXOC4"/>
</dbReference>